<sequence length="205" mass="23575">MKVFAGYFVFSVVLLCKLAKADMFAYDEQYSMYDPVLGDLSKYNYDSSLENSVTDNDASAEEQFPASEAESESRDEHRAKEPIYINVLARGARCDAQIVNSDRVYALDKQQRSNLPKLVSFKSRHCNAGRYCRDTLTPEGRVYACKDQIMKRPVEVYVRDEENNLRVTKKRVYLSTGCKCKLKDMRTLDGFSPYITHQVKRNANK</sequence>
<evidence type="ECO:0000313" key="3">
    <source>
        <dbReference type="EMBL" id="KAL3399750.1"/>
    </source>
</evidence>
<dbReference type="Proteomes" id="UP001627154">
    <property type="component" value="Unassembled WGS sequence"/>
</dbReference>
<organism evidence="3 4">
    <name type="scientific">Trichogramma kaykai</name>
    <dbReference type="NCBI Taxonomy" id="54128"/>
    <lineage>
        <taxon>Eukaryota</taxon>
        <taxon>Metazoa</taxon>
        <taxon>Ecdysozoa</taxon>
        <taxon>Arthropoda</taxon>
        <taxon>Hexapoda</taxon>
        <taxon>Insecta</taxon>
        <taxon>Pterygota</taxon>
        <taxon>Neoptera</taxon>
        <taxon>Endopterygota</taxon>
        <taxon>Hymenoptera</taxon>
        <taxon>Apocrita</taxon>
        <taxon>Proctotrupomorpha</taxon>
        <taxon>Chalcidoidea</taxon>
        <taxon>Trichogrammatidae</taxon>
        <taxon>Trichogramma</taxon>
    </lineage>
</organism>
<evidence type="ECO:0000256" key="1">
    <source>
        <dbReference type="SAM" id="MobiDB-lite"/>
    </source>
</evidence>
<feature type="region of interest" description="Disordered" evidence="1">
    <location>
        <begin position="51"/>
        <end position="77"/>
    </location>
</feature>
<keyword evidence="2" id="KW-0732">Signal</keyword>
<accession>A0ABD2X3Q0</accession>
<dbReference type="EMBL" id="JBJJXI010000055">
    <property type="protein sequence ID" value="KAL3399750.1"/>
    <property type="molecule type" value="Genomic_DNA"/>
</dbReference>
<feature type="signal peptide" evidence="2">
    <location>
        <begin position="1"/>
        <end position="21"/>
    </location>
</feature>
<feature type="chain" id="PRO_5044829148" evidence="2">
    <location>
        <begin position="22"/>
        <end position="205"/>
    </location>
</feature>
<dbReference type="AlphaFoldDB" id="A0ABD2X3Q0"/>
<evidence type="ECO:0000256" key="2">
    <source>
        <dbReference type="SAM" id="SignalP"/>
    </source>
</evidence>
<comment type="caution">
    <text evidence="3">The sequence shown here is derived from an EMBL/GenBank/DDBJ whole genome shotgun (WGS) entry which is preliminary data.</text>
</comment>
<keyword evidence="4" id="KW-1185">Reference proteome</keyword>
<name>A0ABD2X3Q0_9HYME</name>
<gene>
    <name evidence="3" type="ORF">TKK_006994</name>
</gene>
<evidence type="ECO:0000313" key="4">
    <source>
        <dbReference type="Proteomes" id="UP001627154"/>
    </source>
</evidence>
<proteinExistence type="predicted"/>
<protein>
    <submittedName>
        <fullName evidence="3">Uncharacterized protein</fullName>
    </submittedName>
</protein>
<reference evidence="3 4" key="1">
    <citation type="journal article" date="2024" name="bioRxiv">
        <title>A reference genome for Trichogramma kaykai: A tiny desert-dwelling parasitoid wasp with competing sex-ratio distorters.</title>
        <authorList>
            <person name="Culotta J."/>
            <person name="Lindsey A.R."/>
        </authorList>
    </citation>
    <scope>NUCLEOTIDE SEQUENCE [LARGE SCALE GENOMIC DNA]</scope>
    <source>
        <strain evidence="3 4">KSX58</strain>
    </source>
</reference>